<evidence type="ECO:0000313" key="3">
    <source>
        <dbReference type="EMBL" id="VFT92257.1"/>
    </source>
</evidence>
<dbReference type="InterPro" id="IPR015946">
    <property type="entry name" value="KH_dom-like_a/b"/>
</dbReference>
<dbReference type="SUPFAM" id="SSF89919">
    <property type="entry name" value="Ribosome-binding factor A, RbfA"/>
    <property type="match status" value="1"/>
</dbReference>
<dbReference type="AlphaFoldDB" id="A0A485L361"/>
<evidence type="ECO:0000313" key="2">
    <source>
        <dbReference type="EMBL" id="KAF0693590.1"/>
    </source>
</evidence>
<reference evidence="2" key="2">
    <citation type="submission" date="2019-06" db="EMBL/GenBank/DDBJ databases">
        <title>Genomics analysis of Aphanomyces spp. identifies a new class of oomycete effector associated with host adaptation.</title>
        <authorList>
            <person name="Gaulin E."/>
        </authorList>
    </citation>
    <scope>NUCLEOTIDE SEQUENCE</scope>
    <source>
        <strain evidence="2">CBS 578.67</strain>
    </source>
</reference>
<protein>
    <submittedName>
        <fullName evidence="3">Aste57867_15455 protein</fullName>
    </submittedName>
</protein>
<feature type="region of interest" description="Disordered" evidence="1">
    <location>
        <begin position="108"/>
        <end position="138"/>
    </location>
</feature>
<sequence>MMMMLSRATAAARALPQATAAVRSFHGTSLLSARKGKSTSRLTIKRSVRDTQDAMKKFDMSSFIDDDEDDDEVPARGVKMTKMKEAMRQMNDPDTFEFDKVPLAKRGVSDETMTEEELEALFDEDDDDDDEDEEEFDRELERLEAEDDKKRVKKMFTTGRAIQALQSNDLNDRPLRQKKATAAKNAVPLHKDEKESRFNPEIIDHRQQRVGLMLEDFIQAMIEQETDLCRGNIQVWISHVDVSPDLRHAKLCWDINTLDHSKVSKTAERRVIQRLDKMVNWLRVKVTQNLQLKVRHVIDCAVHENIMVDSAIILVVGGTTYYTPKLTFERHDNTSMERRKKFDEIMAGYGY</sequence>
<accession>A0A485L361</accession>
<gene>
    <name evidence="3" type="primary">Aste57867_15455</name>
    <name evidence="2" type="ORF">As57867_015399</name>
    <name evidence="3" type="ORF">ASTE57867_15455</name>
</gene>
<feature type="compositionally biased region" description="Acidic residues" evidence="1">
    <location>
        <begin position="112"/>
        <end position="138"/>
    </location>
</feature>
<dbReference type="OrthoDB" id="70930at2759"/>
<dbReference type="InterPro" id="IPR023799">
    <property type="entry name" value="RbfA_dom_sf"/>
</dbReference>
<organism evidence="3 4">
    <name type="scientific">Aphanomyces stellatus</name>
    <dbReference type="NCBI Taxonomy" id="120398"/>
    <lineage>
        <taxon>Eukaryota</taxon>
        <taxon>Sar</taxon>
        <taxon>Stramenopiles</taxon>
        <taxon>Oomycota</taxon>
        <taxon>Saprolegniomycetes</taxon>
        <taxon>Saprolegniales</taxon>
        <taxon>Verrucalvaceae</taxon>
        <taxon>Aphanomyces</taxon>
    </lineage>
</organism>
<keyword evidence="4" id="KW-1185">Reference proteome</keyword>
<reference evidence="3 4" key="1">
    <citation type="submission" date="2019-03" db="EMBL/GenBank/DDBJ databases">
        <authorList>
            <person name="Gaulin E."/>
            <person name="Dumas B."/>
        </authorList>
    </citation>
    <scope>NUCLEOTIDE SEQUENCE [LARGE SCALE GENOMIC DNA]</scope>
    <source>
        <strain evidence="3">CBS 568.67</strain>
    </source>
</reference>
<dbReference type="EMBL" id="VJMH01005679">
    <property type="protein sequence ID" value="KAF0693590.1"/>
    <property type="molecule type" value="Genomic_DNA"/>
</dbReference>
<dbReference type="Gene3D" id="3.30.300.20">
    <property type="match status" value="1"/>
</dbReference>
<evidence type="ECO:0000256" key="1">
    <source>
        <dbReference type="SAM" id="MobiDB-lite"/>
    </source>
</evidence>
<dbReference type="EMBL" id="CAADRA010005700">
    <property type="protein sequence ID" value="VFT92257.1"/>
    <property type="molecule type" value="Genomic_DNA"/>
</dbReference>
<name>A0A485L361_9STRA</name>
<dbReference type="Proteomes" id="UP000332933">
    <property type="component" value="Unassembled WGS sequence"/>
</dbReference>
<proteinExistence type="predicted"/>
<evidence type="ECO:0000313" key="4">
    <source>
        <dbReference type="Proteomes" id="UP000332933"/>
    </source>
</evidence>